<dbReference type="STRING" id="1797580.A2Z61_01785"/>
<organism evidence="2 3">
    <name type="scientific">Candidatus Campbellbacteria bacterium RIFCSPLOWO2_02_35_12</name>
    <dbReference type="NCBI Taxonomy" id="1797580"/>
    <lineage>
        <taxon>Bacteria</taxon>
        <taxon>Candidatus Campbelliibacteriota</taxon>
    </lineage>
</organism>
<dbReference type="EMBL" id="MFAC01000015">
    <property type="protein sequence ID" value="OGD66978.1"/>
    <property type="molecule type" value="Genomic_DNA"/>
</dbReference>
<dbReference type="AlphaFoldDB" id="A0A1F5EHV1"/>
<dbReference type="PIRSF" id="PIRSF004749">
    <property type="entry name" value="Pep_def"/>
    <property type="match status" value="1"/>
</dbReference>
<dbReference type="PANTHER" id="PTHR10458">
    <property type="entry name" value="PEPTIDE DEFORMYLASE"/>
    <property type="match status" value="1"/>
</dbReference>
<dbReference type="Pfam" id="PF01327">
    <property type="entry name" value="Pep_deformylase"/>
    <property type="match status" value="1"/>
</dbReference>
<gene>
    <name evidence="2" type="ORF">A2Z61_01785</name>
</gene>
<reference evidence="2 3" key="1">
    <citation type="journal article" date="2016" name="Nat. Commun.">
        <title>Thousands of microbial genomes shed light on interconnected biogeochemical processes in an aquifer system.</title>
        <authorList>
            <person name="Anantharaman K."/>
            <person name="Brown C.T."/>
            <person name="Hug L.A."/>
            <person name="Sharon I."/>
            <person name="Castelle C.J."/>
            <person name="Probst A.J."/>
            <person name="Thomas B.C."/>
            <person name="Singh A."/>
            <person name="Wilkins M.J."/>
            <person name="Karaoz U."/>
            <person name="Brodie E.L."/>
            <person name="Williams K.H."/>
            <person name="Hubbard S.S."/>
            <person name="Banfield J.F."/>
        </authorList>
    </citation>
    <scope>NUCLEOTIDE SEQUENCE [LARGE SCALE GENOMIC DNA]</scope>
</reference>
<dbReference type="SUPFAM" id="SSF56420">
    <property type="entry name" value="Peptide deformylase"/>
    <property type="match status" value="1"/>
</dbReference>
<comment type="similarity">
    <text evidence="1">Belongs to the polypeptide deformylase family.</text>
</comment>
<evidence type="ECO:0000313" key="2">
    <source>
        <dbReference type="EMBL" id="OGD66978.1"/>
    </source>
</evidence>
<dbReference type="HAMAP" id="MF_00163">
    <property type="entry name" value="Pep_deformylase"/>
    <property type="match status" value="1"/>
</dbReference>
<dbReference type="Proteomes" id="UP000186029">
    <property type="component" value="Unassembled WGS sequence"/>
</dbReference>
<feature type="non-terminal residue" evidence="2">
    <location>
        <position position="1"/>
    </location>
</feature>
<dbReference type="InterPro" id="IPR023635">
    <property type="entry name" value="Peptide_deformylase"/>
</dbReference>
<evidence type="ECO:0000256" key="1">
    <source>
        <dbReference type="ARBA" id="ARBA00010759"/>
    </source>
</evidence>
<dbReference type="InterPro" id="IPR036821">
    <property type="entry name" value="Peptide_deformylase_sf"/>
</dbReference>
<name>A0A1F5EHV1_9BACT</name>
<dbReference type="CDD" id="cd00487">
    <property type="entry name" value="Pep_deformylase"/>
    <property type="match status" value="1"/>
</dbReference>
<protein>
    <submittedName>
        <fullName evidence="2">Peptide deformylase</fullName>
    </submittedName>
</protein>
<dbReference type="Gene3D" id="3.90.45.10">
    <property type="entry name" value="Peptide deformylase"/>
    <property type="match status" value="1"/>
</dbReference>
<comment type="caution">
    <text evidence="2">The sequence shown here is derived from an EMBL/GenBank/DDBJ whole genome shotgun (WGS) entry which is preliminary data.</text>
</comment>
<sequence>LDKMSKILGGEKDGIALAAPQIGAPLRIFIVSGKIFNFKKDDDENTVSAFPAAFSNLIFINPTIIKLSKNSEGSEEGCLSMYGKYGIVNRAKKMTIRAYDENGKIFERGASGLLAKIFQHEIDHLNGILFIDKAKKIYDAK</sequence>
<accession>A0A1F5EHV1</accession>
<dbReference type="GO" id="GO:0042586">
    <property type="term" value="F:peptide deformylase activity"/>
    <property type="evidence" value="ECO:0007669"/>
    <property type="project" value="InterPro"/>
</dbReference>
<dbReference type="PRINTS" id="PR01576">
    <property type="entry name" value="PDEFORMYLASE"/>
</dbReference>
<dbReference type="PANTHER" id="PTHR10458:SF22">
    <property type="entry name" value="PEPTIDE DEFORMYLASE"/>
    <property type="match status" value="1"/>
</dbReference>
<evidence type="ECO:0000313" key="3">
    <source>
        <dbReference type="Proteomes" id="UP000186029"/>
    </source>
</evidence>
<dbReference type="NCBIfam" id="TIGR00079">
    <property type="entry name" value="pept_deformyl"/>
    <property type="match status" value="1"/>
</dbReference>
<proteinExistence type="inferred from homology"/>